<dbReference type="InterPro" id="IPR002734">
    <property type="entry name" value="RibDG_C"/>
</dbReference>
<dbReference type="AlphaFoldDB" id="A0A810LCF1"/>
<dbReference type="Proteomes" id="UP000680750">
    <property type="component" value="Chromosome"/>
</dbReference>
<evidence type="ECO:0000313" key="3">
    <source>
        <dbReference type="Proteomes" id="UP000680750"/>
    </source>
</evidence>
<proteinExistence type="predicted"/>
<dbReference type="SUPFAM" id="SSF53597">
    <property type="entry name" value="Dihydrofolate reductase-like"/>
    <property type="match status" value="1"/>
</dbReference>
<name>A0A810LCF1_9ACTN</name>
<gene>
    <name evidence="2" type="ORF">Asera_60240</name>
</gene>
<dbReference type="Gene3D" id="3.40.430.10">
    <property type="entry name" value="Dihydrofolate Reductase, subunit A"/>
    <property type="match status" value="1"/>
</dbReference>
<dbReference type="GO" id="GO:0008703">
    <property type="term" value="F:5-amino-6-(5-phosphoribosylamino)uracil reductase activity"/>
    <property type="evidence" value="ECO:0007669"/>
    <property type="project" value="InterPro"/>
</dbReference>
<organism evidence="2 3">
    <name type="scientific">Actinocatenispora sera</name>
    <dbReference type="NCBI Taxonomy" id="390989"/>
    <lineage>
        <taxon>Bacteria</taxon>
        <taxon>Bacillati</taxon>
        <taxon>Actinomycetota</taxon>
        <taxon>Actinomycetes</taxon>
        <taxon>Micromonosporales</taxon>
        <taxon>Micromonosporaceae</taxon>
        <taxon>Actinocatenispora</taxon>
    </lineage>
</organism>
<feature type="domain" description="Bacterial bifunctional deaminase-reductase C-terminal" evidence="1">
    <location>
        <begin position="96"/>
        <end position="158"/>
    </location>
</feature>
<sequence>MSRDGFIAGANDGPGDGGLRLHEWLGDPASDYPLRPVGAQRRHVRRVQGHRDGRRWPQYLRLRRPLGGGRHGVPIYVPHPGRPAAPEGHWPHHVPDAKSAVRQAKTAAGERDVMGHGAELVQSLLRDGLLDELRIHLIPVMLGNGRRLFGADHVDLELMRVLDIRRP</sequence>
<evidence type="ECO:0000313" key="2">
    <source>
        <dbReference type="EMBL" id="BCJ31916.1"/>
    </source>
</evidence>
<protein>
    <recommendedName>
        <fullName evidence="1">Bacterial bifunctional deaminase-reductase C-terminal domain-containing protein</fullName>
    </recommendedName>
</protein>
<dbReference type="InterPro" id="IPR024072">
    <property type="entry name" value="DHFR-like_dom_sf"/>
</dbReference>
<dbReference type="EMBL" id="AP023354">
    <property type="protein sequence ID" value="BCJ31916.1"/>
    <property type="molecule type" value="Genomic_DNA"/>
</dbReference>
<keyword evidence="3" id="KW-1185">Reference proteome</keyword>
<reference evidence="2" key="1">
    <citation type="submission" date="2020-08" db="EMBL/GenBank/DDBJ databases">
        <title>Whole genome shotgun sequence of Actinocatenispora sera NBRC 101916.</title>
        <authorList>
            <person name="Komaki H."/>
            <person name="Tamura T."/>
        </authorList>
    </citation>
    <scope>NUCLEOTIDE SEQUENCE</scope>
    <source>
        <strain evidence="2">NBRC 101916</strain>
    </source>
</reference>
<accession>A0A810LCF1</accession>
<dbReference type="Pfam" id="PF01872">
    <property type="entry name" value="RibD_C"/>
    <property type="match status" value="1"/>
</dbReference>
<dbReference type="GO" id="GO:0009231">
    <property type="term" value="P:riboflavin biosynthetic process"/>
    <property type="evidence" value="ECO:0007669"/>
    <property type="project" value="InterPro"/>
</dbReference>
<evidence type="ECO:0000259" key="1">
    <source>
        <dbReference type="Pfam" id="PF01872"/>
    </source>
</evidence>
<dbReference type="KEGG" id="aser:Asera_60240"/>